<gene>
    <name evidence="2" type="ORF">I4Q42_17650</name>
</gene>
<feature type="compositionally biased region" description="Basic and acidic residues" evidence="1">
    <location>
        <begin position="55"/>
        <end position="68"/>
    </location>
</feature>
<comment type="caution">
    <text evidence="2">The sequence shown here is derived from an EMBL/GenBank/DDBJ whole genome shotgun (WGS) entry which is preliminary data.</text>
</comment>
<keyword evidence="3" id="KW-1185">Reference proteome</keyword>
<proteinExistence type="predicted"/>
<protein>
    <submittedName>
        <fullName evidence="2">Uncharacterized protein</fullName>
    </submittedName>
</protein>
<accession>A0ABS0T3N8</accession>
<organism evidence="2 3">
    <name type="scientific">Caulobacter hibisci</name>
    <dbReference type="NCBI Taxonomy" id="2035993"/>
    <lineage>
        <taxon>Bacteria</taxon>
        <taxon>Pseudomonadati</taxon>
        <taxon>Pseudomonadota</taxon>
        <taxon>Alphaproteobacteria</taxon>
        <taxon>Caulobacterales</taxon>
        <taxon>Caulobacteraceae</taxon>
        <taxon>Caulobacter</taxon>
    </lineage>
</organism>
<feature type="region of interest" description="Disordered" evidence="1">
    <location>
        <begin position="55"/>
        <end position="80"/>
    </location>
</feature>
<evidence type="ECO:0000313" key="2">
    <source>
        <dbReference type="EMBL" id="MBI1685498.1"/>
    </source>
</evidence>
<name>A0ABS0T3N8_9CAUL</name>
<dbReference type="EMBL" id="JADWOX010000013">
    <property type="protein sequence ID" value="MBI1685498.1"/>
    <property type="molecule type" value="Genomic_DNA"/>
</dbReference>
<dbReference type="RefSeq" id="WP_198577405.1">
    <property type="nucleotide sequence ID" value="NZ_JADWOX010000013.1"/>
</dbReference>
<feature type="compositionally biased region" description="Low complexity" evidence="1">
    <location>
        <begin position="69"/>
        <end position="80"/>
    </location>
</feature>
<evidence type="ECO:0000313" key="3">
    <source>
        <dbReference type="Proteomes" id="UP000639859"/>
    </source>
</evidence>
<sequence length="80" mass="8709">MPDRIFMPICAFIALAMIAFSLVWPQGFGERSPGPFGSTPIQQTPEMKTLIEKEKASARLSEERRQREAAAAALSGEGGQ</sequence>
<evidence type="ECO:0000256" key="1">
    <source>
        <dbReference type="SAM" id="MobiDB-lite"/>
    </source>
</evidence>
<reference evidence="2 3" key="1">
    <citation type="submission" date="2020-11" db="EMBL/GenBank/DDBJ databases">
        <title>genome sequence of strain KACC 18849.</title>
        <authorList>
            <person name="Gao J."/>
            <person name="Zhang X."/>
        </authorList>
    </citation>
    <scope>NUCLEOTIDE SEQUENCE [LARGE SCALE GENOMIC DNA]</scope>
    <source>
        <strain evidence="2 3">KACC 18849</strain>
    </source>
</reference>
<dbReference type="Proteomes" id="UP000639859">
    <property type="component" value="Unassembled WGS sequence"/>
</dbReference>